<organism evidence="4 5">
    <name type="scientific">Cladosporium halotolerans</name>
    <dbReference type="NCBI Taxonomy" id="1052096"/>
    <lineage>
        <taxon>Eukaryota</taxon>
        <taxon>Fungi</taxon>
        <taxon>Dikarya</taxon>
        <taxon>Ascomycota</taxon>
        <taxon>Pezizomycotina</taxon>
        <taxon>Dothideomycetes</taxon>
        <taxon>Dothideomycetidae</taxon>
        <taxon>Cladosporiales</taxon>
        <taxon>Cladosporiaceae</taxon>
        <taxon>Cladosporium</taxon>
    </lineage>
</organism>
<evidence type="ECO:0000256" key="2">
    <source>
        <dbReference type="SAM" id="MobiDB-lite"/>
    </source>
</evidence>
<evidence type="ECO:0000256" key="1">
    <source>
        <dbReference type="ARBA" id="ARBA00023242"/>
    </source>
</evidence>
<dbReference type="InterPro" id="IPR053187">
    <property type="entry name" value="Notoamide_regulator"/>
</dbReference>
<dbReference type="GeneID" id="96009231"/>
<dbReference type="PANTHER" id="PTHR47256">
    <property type="entry name" value="ZN(II)2CYS6 TRANSCRIPTION FACTOR (EUROFUNG)-RELATED"/>
    <property type="match status" value="1"/>
</dbReference>
<dbReference type="RefSeq" id="XP_069226723.1">
    <property type="nucleotide sequence ID" value="XM_069376393.1"/>
</dbReference>
<accession>A0AB34KIP1</accession>
<dbReference type="GO" id="GO:0008270">
    <property type="term" value="F:zinc ion binding"/>
    <property type="evidence" value="ECO:0007669"/>
    <property type="project" value="InterPro"/>
</dbReference>
<dbReference type="Proteomes" id="UP000803884">
    <property type="component" value="Unassembled WGS sequence"/>
</dbReference>
<dbReference type="CDD" id="cd00067">
    <property type="entry name" value="GAL4"/>
    <property type="match status" value="1"/>
</dbReference>
<proteinExistence type="predicted"/>
<keyword evidence="5" id="KW-1185">Reference proteome</keyword>
<name>A0AB34KIP1_9PEZI</name>
<protein>
    <recommendedName>
        <fullName evidence="3">Zn(2)-C6 fungal-type domain-containing protein</fullName>
    </recommendedName>
</protein>
<evidence type="ECO:0000313" key="5">
    <source>
        <dbReference type="Proteomes" id="UP000803884"/>
    </source>
</evidence>
<dbReference type="SUPFAM" id="SSF57701">
    <property type="entry name" value="Zn2/Cys6 DNA-binding domain"/>
    <property type="match status" value="1"/>
</dbReference>
<dbReference type="InterPro" id="IPR036864">
    <property type="entry name" value="Zn2-C6_fun-type_DNA-bd_sf"/>
</dbReference>
<sequence>MRLPMSRAEDFITYRHSIEEFMGSSAVTNRKSCHHMQTAPEPQASRYCDRSRSQGNGVSKISRPHRCSSNKCTRHFHCVIKHATPTPTHRKVSPHDSDIRPSTPPADIDQRPQNDHSCKRTLIQAACFNCRARKAKCNGSRPSCSNCQKRDVDCQYSTEEGETRWSALRRRTNVLQQERDKFLELLQLLRCCPEGNAPDILRCLRDSPRDINESLRTMKAVLALGPFSKHGLSTQPCIDTPKLSEEVHPTIVDFNAVLSLQD</sequence>
<dbReference type="Gene3D" id="4.10.240.10">
    <property type="entry name" value="Zn(2)-C6 fungal-type DNA-binding domain"/>
    <property type="match status" value="1"/>
</dbReference>
<dbReference type="GO" id="GO:0000981">
    <property type="term" value="F:DNA-binding transcription factor activity, RNA polymerase II-specific"/>
    <property type="evidence" value="ECO:0007669"/>
    <property type="project" value="InterPro"/>
</dbReference>
<comment type="caution">
    <text evidence="4">The sequence shown here is derived from an EMBL/GenBank/DDBJ whole genome shotgun (WGS) entry which is preliminary data.</text>
</comment>
<dbReference type="PROSITE" id="PS50048">
    <property type="entry name" value="ZN2_CY6_FUNGAL_2"/>
    <property type="match status" value="1"/>
</dbReference>
<keyword evidence="1" id="KW-0539">Nucleus</keyword>
<dbReference type="PANTHER" id="PTHR47256:SF1">
    <property type="entry name" value="ZN(II)2CYS6 TRANSCRIPTION FACTOR (EUROFUNG)"/>
    <property type="match status" value="1"/>
</dbReference>
<dbReference type="EMBL" id="JAAQHG020000033">
    <property type="protein sequence ID" value="KAL1583616.1"/>
    <property type="molecule type" value="Genomic_DNA"/>
</dbReference>
<reference evidence="4 5" key="1">
    <citation type="journal article" date="2020" name="Microbiol. Resour. Announc.">
        <title>Draft Genome Sequence of a Cladosporium Species Isolated from the Mesophotic Ascidian Didemnum maculosum.</title>
        <authorList>
            <person name="Gioti A."/>
            <person name="Siaperas R."/>
            <person name="Nikolaivits E."/>
            <person name="Le Goff G."/>
            <person name="Ouazzani J."/>
            <person name="Kotoulas G."/>
            <person name="Topakas E."/>
        </authorList>
    </citation>
    <scope>NUCLEOTIDE SEQUENCE [LARGE SCALE GENOMIC DNA]</scope>
    <source>
        <strain evidence="4 5">TM138-S3</strain>
    </source>
</reference>
<dbReference type="PROSITE" id="PS00463">
    <property type="entry name" value="ZN2_CY6_FUNGAL_1"/>
    <property type="match status" value="1"/>
</dbReference>
<dbReference type="AlphaFoldDB" id="A0AB34KIP1"/>
<dbReference type="Pfam" id="PF00172">
    <property type="entry name" value="Zn_clus"/>
    <property type="match status" value="1"/>
</dbReference>
<feature type="domain" description="Zn(2)-C6 fungal-type" evidence="3">
    <location>
        <begin position="126"/>
        <end position="156"/>
    </location>
</feature>
<gene>
    <name evidence="4" type="ORF">WHR41_07789</name>
</gene>
<evidence type="ECO:0000259" key="3">
    <source>
        <dbReference type="PROSITE" id="PS50048"/>
    </source>
</evidence>
<dbReference type="SMART" id="SM00066">
    <property type="entry name" value="GAL4"/>
    <property type="match status" value="1"/>
</dbReference>
<dbReference type="InterPro" id="IPR001138">
    <property type="entry name" value="Zn2Cys6_DnaBD"/>
</dbReference>
<feature type="region of interest" description="Disordered" evidence="2">
    <location>
        <begin position="83"/>
        <end position="115"/>
    </location>
</feature>
<evidence type="ECO:0000313" key="4">
    <source>
        <dbReference type="EMBL" id="KAL1583616.1"/>
    </source>
</evidence>
<feature type="region of interest" description="Disordered" evidence="2">
    <location>
        <begin position="33"/>
        <end position="64"/>
    </location>
</feature>